<feature type="signal peptide" evidence="1">
    <location>
        <begin position="1"/>
        <end position="18"/>
    </location>
</feature>
<dbReference type="AlphaFoldDB" id="A0AAW1V6U4"/>
<dbReference type="EMBL" id="JARQZJ010000122">
    <property type="protein sequence ID" value="KAK9889123.1"/>
    <property type="molecule type" value="Genomic_DNA"/>
</dbReference>
<protein>
    <submittedName>
        <fullName evidence="2">Uncharacterized protein</fullName>
    </submittedName>
</protein>
<accession>A0AAW1V6U4</accession>
<keyword evidence="3" id="KW-1185">Reference proteome</keyword>
<sequence>MSTLVCTFFLGLILVTGAQFENHGYRYLRPGTVVMGGYYGMPPLKYPENNFPPQENSNYIPTSNERPFGHEKESVTEGLVIVSDEEKVISEHSTPSTNTDKVLKSKETVATKKVIPKKSDEDELSNTNFPFGSRGSSVFNAFFPIMMGGHSGVGRKSEGDGGLDGGATAIANSFSTGRGGVASSHATSFGNVYFKSDMENTNERTRENK</sequence>
<name>A0AAW1V6U4_9CUCU</name>
<reference evidence="2 3" key="1">
    <citation type="submission" date="2023-03" db="EMBL/GenBank/DDBJ databases">
        <title>Genome insight into feeding habits of ladybird beetles.</title>
        <authorList>
            <person name="Li H.-S."/>
            <person name="Huang Y.-H."/>
            <person name="Pang H."/>
        </authorList>
    </citation>
    <scope>NUCLEOTIDE SEQUENCE [LARGE SCALE GENOMIC DNA]</scope>
    <source>
        <strain evidence="2">SYSU_2023b</strain>
        <tissue evidence="2">Whole body</tissue>
    </source>
</reference>
<comment type="caution">
    <text evidence="2">The sequence shown here is derived from an EMBL/GenBank/DDBJ whole genome shotgun (WGS) entry which is preliminary data.</text>
</comment>
<evidence type="ECO:0000313" key="3">
    <source>
        <dbReference type="Proteomes" id="UP001431783"/>
    </source>
</evidence>
<feature type="chain" id="PRO_5043452637" evidence="1">
    <location>
        <begin position="19"/>
        <end position="209"/>
    </location>
</feature>
<keyword evidence="1" id="KW-0732">Signal</keyword>
<gene>
    <name evidence="2" type="ORF">WA026_004392</name>
</gene>
<organism evidence="2 3">
    <name type="scientific">Henosepilachna vigintioctopunctata</name>
    <dbReference type="NCBI Taxonomy" id="420089"/>
    <lineage>
        <taxon>Eukaryota</taxon>
        <taxon>Metazoa</taxon>
        <taxon>Ecdysozoa</taxon>
        <taxon>Arthropoda</taxon>
        <taxon>Hexapoda</taxon>
        <taxon>Insecta</taxon>
        <taxon>Pterygota</taxon>
        <taxon>Neoptera</taxon>
        <taxon>Endopterygota</taxon>
        <taxon>Coleoptera</taxon>
        <taxon>Polyphaga</taxon>
        <taxon>Cucujiformia</taxon>
        <taxon>Coccinelloidea</taxon>
        <taxon>Coccinellidae</taxon>
        <taxon>Epilachninae</taxon>
        <taxon>Epilachnini</taxon>
        <taxon>Henosepilachna</taxon>
    </lineage>
</organism>
<proteinExistence type="predicted"/>
<evidence type="ECO:0000256" key="1">
    <source>
        <dbReference type="SAM" id="SignalP"/>
    </source>
</evidence>
<dbReference type="Proteomes" id="UP001431783">
    <property type="component" value="Unassembled WGS sequence"/>
</dbReference>
<evidence type="ECO:0000313" key="2">
    <source>
        <dbReference type="EMBL" id="KAK9889123.1"/>
    </source>
</evidence>